<dbReference type="InterPro" id="IPR011050">
    <property type="entry name" value="Pectin_lyase_fold/virulence"/>
</dbReference>
<dbReference type="SMART" id="SM00912">
    <property type="entry name" value="Haemagg_act"/>
    <property type="match status" value="1"/>
</dbReference>
<dbReference type="Proteomes" id="UP001055303">
    <property type="component" value="Unassembled WGS sequence"/>
</dbReference>
<organism evidence="7 8">
    <name type="scientific">Methylobacterium dankookense</name>
    <dbReference type="NCBI Taxonomy" id="560405"/>
    <lineage>
        <taxon>Bacteria</taxon>
        <taxon>Pseudomonadati</taxon>
        <taxon>Pseudomonadota</taxon>
        <taxon>Alphaproteobacteria</taxon>
        <taxon>Hyphomicrobiales</taxon>
        <taxon>Methylobacteriaceae</taxon>
        <taxon>Methylobacterium</taxon>
    </lineage>
</organism>
<evidence type="ECO:0000256" key="1">
    <source>
        <dbReference type="ARBA" id="ARBA00004613"/>
    </source>
</evidence>
<evidence type="ECO:0000313" key="7">
    <source>
        <dbReference type="EMBL" id="VUF11750.1"/>
    </source>
</evidence>
<feature type="chain" id="PRO_5021789453" evidence="4">
    <location>
        <begin position="23"/>
        <end position="1285"/>
    </location>
</feature>
<dbReference type="Proteomes" id="UP000401717">
    <property type="component" value="Unassembled WGS sequence"/>
</dbReference>
<gene>
    <name evidence="7" type="primary">hxuA</name>
    <name evidence="6" type="ORF">IFDJLNFL_2639</name>
    <name evidence="7" type="ORF">MTDSW087_01434</name>
</gene>
<sequence length="1285" mass="125467">MNRTCKPLIKALLAGTALTQPAALVAGELPHGASTVYGGVGIATPSANQMTIQQTTPTAIVNWQGFSVGAGARVDISQPSASSALLNRVTGSATSTIAGQINANGQVYLVNPNGIAITPTGTVNAGGFVASSLDIADQDFVAGRRIFRGSGQSAAVSNAGTIAIQQGGYAALLGGRVENSGVISVPMGRVGLGAGEQATLDLSGDGFLQVAIPSKGDGSDAALIRHSGRISATGGRVEMQAATAREAARNAINLSGLVEARSVSGRNGAIVLGGGEGGTVTVSGRLNASARGAARQAAAKPARGGTITVTGSDVRLNGATLSADGTAGGGTIRVGGGFQGQGPLQRAATTTVDAGTTISANAGRTGNGGDIVVWSDRFTDFAGRISATGGTQGGNGGQAEVSGKAQLAYTGTTVLTAANGAFGTLLLDPYNVTISSGTDANQTGFAATGNDSVINATTLQNALATANVTVTTGGAGSPGTQAGDITVAAPVTWGTGAGGARTTLTLSAYRSIAVNANLTVSGSGDLVLNTNQGGTGGTLTFGPGASASFTGTVPPTARSLVIDTLPYTILGSQTDLLGALSTQAGAAGRYALATNVDVTGIPFTRPLNTSQPSSTAPNGADIPFTGTFNGLGHTINGLSITSPNQYVGLFGTVNGGTIANLNLTNVNIRSTYGGTGASYVGGLVGLANNATLFGVSVSGAVANATANTASFTATGGLAGTSSGTVTRSVANVAVTGGGSTGSSSTGGLIGENNSTVSQSFATGAVSANGAAGFNDVGGLIGTNGGAVTQSYATGAVTGGNSSATGEAGTVGVGSFTGGLIGFGGGGNLDQVYATGQVRGGNGPTSNSYTGGLVGYGTSPVARAYATGAVTGGASSNAFTGSLIGYQTGTVTQSYGVGAVTAGTGASVVTGGLFGFSNGTGVTASFWDTTTTGQTAASGNTPTLTGATGLTTAQFQDPAAFVQTASAQGWNFQTTWAPPSAGFYPELYSTARVIAVTADPQTRAFGAANPPLTGTVFGGPGTNAFDTSTTQPSAASLLTTTATQASPAGDYPISPIAGTFVSIGGVTYRVAGTGSTLTVTPGQAVQDRPAEASAIANATVTPNTTTFLPNFTTPALTLPDAVATLTIGGGGPTIGPAQGSQDAGGSSTRAGAQNTLAAVQRAANTLEGKLAACDRSNNAGLRGTTTCYSNALDGFADTLEIQVQQLPPAFRSLPAVIRQAARQVRAATTVAEARAAVRVAVVAVRKAISLLRADEPAVARLQVRQGNAIASALRTVDNRLSRAVGL</sequence>
<keyword evidence="9" id="KW-1185">Reference proteome</keyword>
<protein>
    <submittedName>
        <fullName evidence="7">Heme/hemopexin-binding protein</fullName>
    </submittedName>
</protein>
<dbReference type="Pfam" id="PF18676">
    <property type="entry name" value="MBG_2"/>
    <property type="match status" value="1"/>
</dbReference>
<feature type="domain" description="Filamentous haemagglutinin FhaB/tRNA nuclease CdiA-like TPS" evidence="5">
    <location>
        <begin position="26"/>
        <end position="139"/>
    </location>
</feature>
<dbReference type="PANTHER" id="PTHR12338:SF8">
    <property type="entry name" value="HEME_HEMOPEXIN-BINDING PROTEIN"/>
    <property type="match status" value="1"/>
</dbReference>
<evidence type="ECO:0000313" key="8">
    <source>
        <dbReference type="Proteomes" id="UP000401717"/>
    </source>
</evidence>
<evidence type="ECO:0000256" key="3">
    <source>
        <dbReference type="ARBA" id="ARBA00022729"/>
    </source>
</evidence>
<dbReference type="InterPro" id="IPR012334">
    <property type="entry name" value="Pectin_lyas_fold"/>
</dbReference>
<evidence type="ECO:0000313" key="9">
    <source>
        <dbReference type="Proteomes" id="UP001055303"/>
    </source>
</evidence>
<dbReference type="GO" id="GO:0005576">
    <property type="term" value="C:extracellular region"/>
    <property type="evidence" value="ECO:0007669"/>
    <property type="project" value="UniProtKB-SubCell"/>
</dbReference>
<evidence type="ECO:0000259" key="5">
    <source>
        <dbReference type="SMART" id="SM00912"/>
    </source>
</evidence>
<dbReference type="InterPro" id="IPR008638">
    <property type="entry name" value="FhaB/CdiA-like_TPS"/>
</dbReference>
<evidence type="ECO:0000313" key="6">
    <source>
        <dbReference type="EMBL" id="GJD56742.1"/>
    </source>
</evidence>
<dbReference type="InterPro" id="IPR041286">
    <property type="entry name" value="MBG_2"/>
</dbReference>
<name>A0A564FVP2_9HYPH</name>
<comment type="subcellular location">
    <subcellularLocation>
        <location evidence="1">Secreted</location>
    </subcellularLocation>
</comment>
<dbReference type="EMBL" id="BPQI01000072">
    <property type="protein sequence ID" value="GJD56742.1"/>
    <property type="molecule type" value="Genomic_DNA"/>
</dbReference>
<keyword evidence="2" id="KW-0964">Secreted</keyword>
<accession>A0A564FVP2</accession>
<reference evidence="7 8" key="1">
    <citation type="submission" date="2019-06" db="EMBL/GenBank/DDBJ databases">
        <authorList>
            <person name="Rodrigo-Torres L."/>
            <person name="Arahal R. D."/>
            <person name="Lucena T."/>
        </authorList>
    </citation>
    <scope>NUCLEOTIDE SEQUENCE [LARGE SCALE GENOMIC DNA]</scope>
    <source>
        <strain evidence="7 8">SW08-7</strain>
    </source>
</reference>
<dbReference type="PANTHER" id="PTHR12338">
    <property type="entry name" value="AUTOTRANSPORTER"/>
    <property type="match status" value="1"/>
</dbReference>
<dbReference type="Pfam" id="PF05860">
    <property type="entry name" value="TPS"/>
    <property type="match status" value="1"/>
</dbReference>
<proteinExistence type="predicted"/>
<feature type="signal peptide" evidence="4">
    <location>
        <begin position="1"/>
        <end position="22"/>
    </location>
</feature>
<keyword evidence="3 4" id="KW-0732">Signal</keyword>
<dbReference type="InterPro" id="IPR050909">
    <property type="entry name" value="Bact_Autotransporter_VF"/>
</dbReference>
<dbReference type="RefSeq" id="WP_144762199.1">
    <property type="nucleotide sequence ID" value="NZ_BPQI01000072.1"/>
</dbReference>
<dbReference type="SUPFAM" id="SSF51126">
    <property type="entry name" value="Pectin lyase-like"/>
    <property type="match status" value="1"/>
</dbReference>
<reference evidence="6" key="2">
    <citation type="journal article" date="2021" name="Front. Microbiol.">
        <title>Comprehensive Comparative Genomics and Phenotyping of Methylobacterium Species.</title>
        <authorList>
            <person name="Alessa O."/>
            <person name="Ogura Y."/>
            <person name="Fujitani Y."/>
            <person name="Takami H."/>
            <person name="Hayashi T."/>
            <person name="Sahin N."/>
            <person name="Tani A."/>
        </authorList>
    </citation>
    <scope>NUCLEOTIDE SEQUENCE</scope>
    <source>
        <strain evidence="6">DSM 22415</strain>
    </source>
</reference>
<reference evidence="6" key="3">
    <citation type="submission" date="2021-08" db="EMBL/GenBank/DDBJ databases">
        <authorList>
            <person name="Tani A."/>
            <person name="Ola A."/>
            <person name="Ogura Y."/>
            <person name="Katsura K."/>
            <person name="Hayashi T."/>
        </authorList>
    </citation>
    <scope>NUCLEOTIDE SEQUENCE</scope>
    <source>
        <strain evidence="6">DSM 22415</strain>
    </source>
</reference>
<dbReference type="Gene3D" id="2.160.20.10">
    <property type="entry name" value="Single-stranded right-handed beta-helix, Pectin lyase-like"/>
    <property type="match status" value="1"/>
</dbReference>
<dbReference type="NCBIfam" id="TIGR01901">
    <property type="entry name" value="adhes_NPXG"/>
    <property type="match status" value="1"/>
</dbReference>
<evidence type="ECO:0000256" key="2">
    <source>
        <dbReference type="ARBA" id="ARBA00022525"/>
    </source>
</evidence>
<dbReference type="EMBL" id="CABFVH010000006">
    <property type="protein sequence ID" value="VUF11750.1"/>
    <property type="molecule type" value="Genomic_DNA"/>
</dbReference>
<evidence type="ECO:0000256" key="4">
    <source>
        <dbReference type="SAM" id="SignalP"/>
    </source>
</evidence>
<dbReference type="OrthoDB" id="1776524at2"/>
<dbReference type="Gene3D" id="2.160.20.110">
    <property type="match status" value="2"/>
</dbReference>